<evidence type="ECO:0000259" key="8">
    <source>
        <dbReference type="PROSITE" id="PS50178"/>
    </source>
</evidence>
<evidence type="ECO:0000256" key="7">
    <source>
        <dbReference type="SAM" id="MobiDB-lite"/>
    </source>
</evidence>
<keyword evidence="4 6" id="KW-0175">Coiled coil</keyword>
<evidence type="ECO:0000313" key="10">
    <source>
        <dbReference type="Proteomes" id="UP000534426"/>
    </source>
</evidence>
<dbReference type="GO" id="GO:0008270">
    <property type="term" value="F:zinc ion binding"/>
    <property type="evidence" value="ECO:0007669"/>
    <property type="project" value="UniProtKB-KW"/>
</dbReference>
<dbReference type="GO" id="GO:0030425">
    <property type="term" value="C:dendrite"/>
    <property type="evidence" value="ECO:0007669"/>
    <property type="project" value="TreeGrafter"/>
</dbReference>
<dbReference type="SMART" id="SM00064">
    <property type="entry name" value="FYVE"/>
    <property type="match status" value="1"/>
</dbReference>
<evidence type="ECO:0000256" key="1">
    <source>
        <dbReference type="ARBA" id="ARBA00022723"/>
    </source>
</evidence>
<dbReference type="EMBL" id="VWPW01026691">
    <property type="protein sequence ID" value="NWJ09059.1"/>
    <property type="molecule type" value="Genomic_DNA"/>
</dbReference>
<keyword evidence="1" id="KW-0479">Metal-binding</keyword>
<feature type="region of interest" description="Disordered" evidence="7">
    <location>
        <begin position="195"/>
        <end position="223"/>
    </location>
</feature>
<dbReference type="FunFam" id="3.30.40.10:FF:000340">
    <property type="entry name" value="RUN and FYVE domain containing 3"/>
    <property type="match status" value="1"/>
</dbReference>
<dbReference type="PANTHER" id="PTHR45956">
    <property type="entry name" value="RUN AND FYVE DOMAIN-CONTAINING PROTEIN 2-LIKE PROTEIN"/>
    <property type="match status" value="1"/>
</dbReference>
<dbReference type="GO" id="GO:0005737">
    <property type="term" value="C:cytoplasm"/>
    <property type="evidence" value="ECO:0007669"/>
    <property type="project" value="TreeGrafter"/>
</dbReference>
<dbReference type="PANTHER" id="PTHR45956:SF1">
    <property type="entry name" value="PROTEIN RUFY3"/>
    <property type="match status" value="1"/>
</dbReference>
<feature type="domain" description="FYVE-type" evidence="8">
    <location>
        <begin position="265"/>
        <end position="323"/>
    </location>
</feature>
<feature type="non-terminal residue" evidence="9">
    <location>
        <position position="331"/>
    </location>
</feature>
<comment type="caution">
    <text evidence="9">The sequence shown here is derived from an EMBL/GenBank/DDBJ whole genome shotgun (WGS) entry which is preliminary data.</text>
</comment>
<evidence type="ECO:0000313" key="9">
    <source>
        <dbReference type="EMBL" id="NWJ09059.1"/>
    </source>
</evidence>
<evidence type="ECO:0000256" key="3">
    <source>
        <dbReference type="ARBA" id="ARBA00022833"/>
    </source>
</evidence>
<evidence type="ECO:0000256" key="4">
    <source>
        <dbReference type="ARBA" id="ARBA00023054"/>
    </source>
</evidence>
<evidence type="ECO:0000256" key="2">
    <source>
        <dbReference type="ARBA" id="ARBA00022771"/>
    </source>
</evidence>
<dbReference type="Pfam" id="PF01363">
    <property type="entry name" value="FYVE"/>
    <property type="match status" value="1"/>
</dbReference>
<dbReference type="InterPro" id="IPR011011">
    <property type="entry name" value="Znf_FYVE_PHD"/>
</dbReference>
<evidence type="ECO:0000256" key="5">
    <source>
        <dbReference type="PROSITE-ProRule" id="PRU00091"/>
    </source>
</evidence>
<feature type="coiled-coil region" evidence="6">
    <location>
        <begin position="2"/>
        <end position="64"/>
    </location>
</feature>
<dbReference type="InterPro" id="IPR000306">
    <property type="entry name" value="Znf_FYVE"/>
</dbReference>
<gene>
    <name evidence="9" type="primary">Rufy3</name>
    <name evidence="9" type="ORF">CRYUND_R01232</name>
</gene>
<feature type="non-terminal residue" evidence="9">
    <location>
        <position position="1"/>
    </location>
</feature>
<dbReference type="GO" id="GO:0043025">
    <property type="term" value="C:neuronal cell body"/>
    <property type="evidence" value="ECO:0007669"/>
    <property type="project" value="TreeGrafter"/>
</dbReference>
<dbReference type="CDD" id="cd15744">
    <property type="entry name" value="FYVE_RUFY3"/>
    <property type="match status" value="1"/>
</dbReference>
<name>A0A7K4LYN5_9AVES</name>
<keyword evidence="3" id="KW-0862">Zinc</keyword>
<protein>
    <submittedName>
        <fullName evidence="9">RUFY3 protein</fullName>
    </submittedName>
</protein>
<dbReference type="GO" id="GO:0030424">
    <property type="term" value="C:axon"/>
    <property type="evidence" value="ECO:0007669"/>
    <property type="project" value="TreeGrafter"/>
</dbReference>
<dbReference type="InterPro" id="IPR013083">
    <property type="entry name" value="Znf_RING/FYVE/PHD"/>
</dbReference>
<reference evidence="9 10" key="1">
    <citation type="submission" date="2019-09" db="EMBL/GenBank/DDBJ databases">
        <title>Bird 10,000 Genomes (B10K) Project - Family phase.</title>
        <authorList>
            <person name="Zhang G."/>
        </authorList>
    </citation>
    <scope>NUCLEOTIDE SEQUENCE [LARGE SCALE GENOMIC DNA]</scope>
    <source>
        <strain evidence="9">B10K-MSB-37135</strain>
        <tissue evidence="9">Heart</tissue>
    </source>
</reference>
<dbReference type="AlphaFoldDB" id="A0A7K4LYN5"/>
<organism evidence="9 10">
    <name type="scientific">Crypturellus undulatus</name>
    <dbReference type="NCBI Taxonomy" id="48396"/>
    <lineage>
        <taxon>Eukaryota</taxon>
        <taxon>Metazoa</taxon>
        <taxon>Chordata</taxon>
        <taxon>Craniata</taxon>
        <taxon>Vertebrata</taxon>
        <taxon>Euteleostomi</taxon>
        <taxon>Archelosauria</taxon>
        <taxon>Archosauria</taxon>
        <taxon>Dinosauria</taxon>
        <taxon>Saurischia</taxon>
        <taxon>Theropoda</taxon>
        <taxon>Coelurosauria</taxon>
        <taxon>Aves</taxon>
        <taxon>Palaeognathae</taxon>
        <taxon>Tinamiformes</taxon>
        <taxon>Tinamidae</taxon>
        <taxon>Crypturellus</taxon>
    </lineage>
</organism>
<accession>A0A7K4LYN5</accession>
<keyword evidence="10" id="KW-1185">Reference proteome</keyword>
<evidence type="ECO:0000256" key="6">
    <source>
        <dbReference type="SAM" id="Coils"/>
    </source>
</evidence>
<sequence>QLAVANNRIITLQEEMERVKEESSYILESNRKVTKDRTADGHALTEARKQLKEETQLRLDVEKELEVQIGMRQEMELAMKMLEKDVCEKQDALVALRQQLDDLRALKHELSFKLQSSDMGAKQKSELNSRLEEKTNQMAATIKQLEQRLRQAEKDRQLAEQDNRLFKQEFGDKINSLQLEVEDLSRQRSQLELELKRERDRWSHSHPSSQENKRGCPKNQSRADGKLKIQEENAKQKHLSREENSVLSHKLQNDLQDEQEQLSAPGNAQLCQLCQEESTRSKKKNVCKNCGGVFCAACSAHELPLPSSINPERVCNPCHGRLIQQYSSSPL</sequence>
<dbReference type="GO" id="GO:0050770">
    <property type="term" value="P:regulation of axonogenesis"/>
    <property type="evidence" value="ECO:0007669"/>
    <property type="project" value="TreeGrafter"/>
</dbReference>
<dbReference type="InterPro" id="IPR017455">
    <property type="entry name" value="Znf_FYVE-rel"/>
</dbReference>
<keyword evidence="2 5" id="KW-0863">Zinc-finger</keyword>
<dbReference type="Gene3D" id="3.30.40.10">
    <property type="entry name" value="Zinc/RING finger domain, C3HC4 (zinc finger)"/>
    <property type="match status" value="1"/>
</dbReference>
<proteinExistence type="predicted"/>
<dbReference type="InterPro" id="IPR047335">
    <property type="entry name" value="RUFY1-3"/>
</dbReference>
<dbReference type="Proteomes" id="UP000534426">
    <property type="component" value="Unassembled WGS sequence"/>
</dbReference>
<dbReference type="SUPFAM" id="SSF57903">
    <property type="entry name" value="FYVE/PHD zinc finger"/>
    <property type="match status" value="1"/>
</dbReference>
<dbReference type="PROSITE" id="PS50178">
    <property type="entry name" value="ZF_FYVE"/>
    <property type="match status" value="1"/>
</dbReference>